<dbReference type="Pfam" id="PF13715">
    <property type="entry name" value="CarbopepD_reg_2"/>
    <property type="match status" value="1"/>
</dbReference>
<proteinExistence type="inferred from homology"/>
<name>A0ABM8UIZ8_9BACT</name>
<dbReference type="InterPro" id="IPR037066">
    <property type="entry name" value="Plug_dom_sf"/>
</dbReference>
<sequence>MKYQYPRQLHKLLFFINLLFISNVSLSQTPAPFQVSGIVTDSTSRKAIEFATISILDNEKKVIALTYTDESGVFKSSDITTGSFFLNLSFVGYRQKVIPFTIKPNTPGFEFGTILLSSEVNQLNAVTVTGSRQLVEQQPGMLIYNAEKDISNQGGTAADVLRKAPILNVDASGKVTMRGNSNLRILINGKYSGQMARSPGDALNMMPAGSIKSVEVITSPSARYDAEGAAGVINIITKKGNQSTSGTIEIVGGNLEQAINLRIAVNRDKWNITSTLHLHRFREREIADLDRVTYDNGAASGRILQNVVKDNAKPHSSGDFQLEYTPDSASIFNFSVNGWLGSWPQNSEQFNQSFNVNGTLLNKYTQSVTTKAPNRGIDLNLGYTRKFRKPGEELYIMAQHNSASEDYNYNAFRRDEELLTYRERNYNRTKNREWTFQTDYIMPLSYSSKHALELGAKAILRNVSSIYDVAASSGYQPELLEPISERSDIFDYRQDVTAAYTQLKFKWSSGWAIHVGARVEGTFLEGNQIRLGTNFTNTFWNFVPSATIFKRLNPNNNLTLSYTKRISRPSIWDLNPNRDSQDPQNIFIGNPDLRPEEVNQVEFTYALQTDAEFFFNTSLFARRTNNSIESIVTIDNAGAATTTKQNLASNEQYGINFSTAIPLLPGWKINSNANVRHARFSSGALNISNNGMAWGVNVNSSWKLANNYSVQFYGDYDAREVTLQGYQSEWFYYSFSAKKEIPSKKLSITLTTVSPFSSYISQQEVVRSADFTSTFRNQYLQRSVRLSLNWEFGNMLGGGKSRKINNDDLKNAKPNG</sequence>
<evidence type="ECO:0000256" key="5">
    <source>
        <dbReference type="ARBA" id="ARBA00022729"/>
    </source>
</evidence>
<dbReference type="SUPFAM" id="SSF49478">
    <property type="entry name" value="Cna protein B-type domain"/>
    <property type="match status" value="1"/>
</dbReference>
<comment type="caution">
    <text evidence="12">The sequence shown here is derived from an EMBL/GenBank/DDBJ whole genome shotgun (WGS) entry which is preliminary data.</text>
</comment>
<dbReference type="EMBL" id="CAJRAU010000001">
    <property type="protein sequence ID" value="CAG5067333.1"/>
    <property type="molecule type" value="Genomic_DNA"/>
</dbReference>
<dbReference type="PANTHER" id="PTHR30069:SF29">
    <property type="entry name" value="HEMOGLOBIN AND HEMOGLOBIN-HAPTOGLOBIN-BINDING PROTEIN 1-RELATED"/>
    <property type="match status" value="1"/>
</dbReference>
<evidence type="ECO:0000256" key="9">
    <source>
        <dbReference type="SAM" id="SignalP"/>
    </source>
</evidence>
<evidence type="ECO:0000259" key="11">
    <source>
        <dbReference type="Pfam" id="PF14905"/>
    </source>
</evidence>
<evidence type="ECO:0000256" key="7">
    <source>
        <dbReference type="ARBA" id="ARBA00023237"/>
    </source>
</evidence>
<dbReference type="InterPro" id="IPR036942">
    <property type="entry name" value="Beta-barrel_TonB_sf"/>
</dbReference>
<dbReference type="Pfam" id="PF14905">
    <property type="entry name" value="OMP_b-brl_3"/>
    <property type="match status" value="1"/>
</dbReference>
<organism evidence="12 13">
    <name type="scientific">Dyadobacter linearis</name>
    <dbReference type="NCBI Taxonomy" id="2823330"/>
    <lineage>
        <taxon>Bacteria</taxon>
        <taxon>Pseudomonadati</taxon>
        <taxon>Bacteroidota</taxon>
        <taxon>Cytophagia</taxon>
        <taxon>Cytophagales</taxon>
        <taxon>Spirosomataceae</taxon>
        <taxon>Dyadobacter</taxon>
    </lineage>
</organism>
<dbReference type="Proteomes" id="UP000679725">
    <property type="component" value="Unassembled WGS sequence"/>
</dbReference>
<evidence type="ECO:0000313" key="13">
    <source>
        <dbReference type="Proteomes" id="UP000679725"/>
    </source>
</evidence>
<evidence type="ECO:0000256" key="2">
    <source>
        <dbReference type="ARBA" id="ARBA00022448"/>
    </source>
</evidence>
<keyword evidence="7 8" id="KW-0998">Cell outer membrane</keyword>
<dbReference type="Gene3D" id="2.60.40.1120">
    <property type="entry name" value="Carboxypeptidase-like, regulatory domain"/>
    <property type="match status" value="1"/>
</dbReference>
<evidence type="ECO:0000256" key="8">
    <source>
        <dbReference type="PROSITE-ProRule" id="PRU01360"/>
    </source>
</evidence>
<keyword evidence="4 8" id="KW-0812">Transmembrane</keyword>
<keyword evidence="5 9" id="KW-0732">Signal</keyword>
<protein>
    <recommendedName>
        <fullName evidence="14">TonB-dependent receptor</fullName>
    </recommendedName>
</protein>
<dbReference type="Gene3D" id="2.170.130.10">
    <property type="entry name" value="TonB-dependent receptor, plug domain"/>
    <property type="match status" value="1"/>
</dbReference>
<evidence type="ECO:0000256" key="3">
    <source>
        <dbReference type="ARBA" id="ARBA00022452"/>
    </source>
</evidence>
<evidence type="ECO:0000256" key="6">
    <source>
        <dbReference type="ARBA" id="ARBA00023136"/>
    </source>
</evidence>
<feature type="domain" description="TonB-dependent receptor plug" evidence="10">
    <location>
        <begin position="148"/>
        <end position="232"/>
    </location>
</feature>
<gene>
    <name evidence="12" type="ORF">DYBT9623_00053</name>
</gene>
<reference evidence="12 13" key="1">
    <citation type="submission" date="2021-04" db="EMBL/GenBank/DDBJ databases">
        <authorList>
            <person name="Rodrigo-Torres L."/>
            <person name="Arahal R. D."/>
            <person name="Lucena T."/>
        </authorList>
    </citation>
    <scope>NUCLEOTIDE SEQUENCE [LARGE SCALE GENOMIC DNA]</scope>
    <source>
        <strain evidence="12 13">CECT 9623</strain>
    </source>
</reference>
<dbReference type="InterPro" id="IPR039426">
    <property type="entry name" value="TonB-dep_rcpt-like"/>
</dbReference>
<feature type="domain" description="Outer membrane protein beta-barrel" evidence="11">
    <location>
        <begin position="385"/>
        <end position="790"/>
    </location>
</feature>
<evidence type="ECO:0000259" key="10">
    <source>
        <dbReference type="Pfam" id="PF07715"/>
    </source>
</evidence>
<dbReference type="InterPro" id="IPR041700">
    <property type="entry name" value="OMP_b-brl_3"/>
</dbReference>
<comment type="similarity">
    <text evidence="8">Belongs to the TonB-dependent receptor family.</text>
</comment>
<dbReference type="PANTHER" id="PTHR30069">
    <property type="entry name" value="TONB-DEPENDENT OUTER MEMBRANE RECEPTOR"/>
    <property type="match status" value="1"/>
</dbReference>
<dbReference type="InterPro" id="IPR012910">
    <property type="entry name" value="Plug_dom"/>
</dbReference>
<feature type="signal peptide" evidence="9">
    <location>
        <begin position="1"/>
        <end position="27"/>
    </location>
</feature>
<evidence type="ECO:0000256" key="1">
    <source>
        <dbReference type="ARBA" id="ARBA00004571"/>
    </source>
</evidence>
<keyword evidence="13" id="KW-1185">Reference proteome</keyword>
<dbReference type="Gene3D" id="2.40.170.20">
    <property type="entry name" value="TonB-dependent receptor, beta-barrel domain"/>
    <property type="match status" value="1"/>
</dbReference>
<feature type="chain" id="PRO_5046215643" description="TonB-dependent receptor" evidence="9">
    <location>
        <begin position="28"/>
        <end position="816"/>
    </location>
</feature>
<keyword evidence="2 8" id="KW-0813">Transport</keyword>
<evidence type="ECO:0008006" key="14">
    <source>
        <dbReference type="Google" id="ProtNLM"/>
    </source>
</evidence>
<evidence type="ECO:0000313" key="12">
    <source>
        <dbReference type="EMBL" id="CAG5067333.1"/>
    </source>
</evidence>
<keyword evidence="3 8" id="KW-1134">Transmembrane beta strand</keyword>
<comment type="subcellular location">
    <subcellularLocation>
        <location evidence="1 8">Cell outer membrane</location>
        <topology evidence="1 8">Multi-pass membrane protein</topology>
    </subcellularLocation>
</comment>
<dbReference type="SUPFAM" id="SSF56935">
    <property type="entry name" value="Porins"/>
    <property type="match status" value="1"/>
</dbReference>
<accession>A0ABM8UIZ8</accession>
<dbReference type="PROSITE" id="PS52016">
    <property type="entry name" value="TONB_DEPENDENT_REC_3"/>
    <property type="match status" value="1"/>
</dbReference>
<keyword evidence="6 8" id="KW-0472">Membrane</keyword>
<dbReference type="RefSeq" id="WP_215231519.1">
    <property type="nucleotide sequence ID" value="NZ_CAJRAU010000001.1"/>
</dbReference>
<dbReference type="Pfam" id="PF07715">
    <property type="entry name" value="Plug"/>
    <property type="match status" value="1"/>
</dbReference>
<evidence type="ECO:0000256" key="4">
    <source>
        <dbReference type="ARBA" id="ARBA00022692"/>
    </source>
</evidence>